<dbReference type="SMART" id="SM00995">
    <property type="entry name" value="AD"/>
    <property type="match status" value="1"/>
</dbReference>
<dbReference type="InterPro" id="IPR047574">
    <property type="entry name" value="AD"/>
</dbReference>
<evidence type="ECO:0000259" key="3">
    <source>
        <dbReference type="PROSITE" id="PS52002"/>
    </source>
</evidence>
<evidence type="ECO:0000313" key="5">
    <source>
        <dbReference type="Proteomes" id="UP000007801"/>
    </source>
</evidence>
<dbReference type="PANTHER" id="PTHR13542">
    <property type="entry name" value="LSM12 HOMOLOG"/>
    <property type="match status" value="1"/>
</dbReference>
<accession>B3M577</accession>
<evidence type="ECO:0000259" key="2">
    <source>
        <dbReference type="PROSITE" id="PS52001"/>
    </source>
</evidence>
<dbReference type="InterPro" id="IPR047575">
    <property type="entry name" value="Sm"/>
</dbReference>
<evidence type="ECO:0000313" key="4">
    <source>
        <dbReference type="EMBL" id="EDV40582.1"/>
    </source>
</evidence>
<dbReference type="PROSITE" id="PS52002">
    <property type="entry name" value="SM"/>
    <property type="match status" value="1"/>
</dbReference>
<dbReference type="OMA" id="FNPFPIG"/>
<keyword evidence="5" id="KW-1185">Reference proteome</keyword>
<dbReference type="InterPro" id="IPR048478">
    <property type="entry name" value="LSM12_LSM"/>
</dbReference>
<feature type="domain" description="Sm" evidence="3">
    <location>
        <begin position="1"/>
        <end position="74"/>
    </location>
</feature>
<dbReference type="Pfam" id="PF21166">
    <property type="entry name" value="LSM12_LSM"/>
    <property type="match status" value="1"/>
</dbReference>
<comment type="similarity">
    <text evidence="1">Belongs to the LSM12 family.</text>
</comment>
<evidence type="ECO:0000256" key="1">
    <source>
        <dbReference type="ARBA" id="ARBA00006359"/>
    </source>
</evidence>
<dbReference type="CDD" id="cd01735">
    <property type="entry name" value="LSm12_N"/>
    <property type="match status" value="1"/>
</dbReference>
<dbReference type="STRING" id="7217.B3M577"/>
<dbReference type="eggNOG" id="KOG4401">
    <property type="taxonomic scope" value="Eukaryota"/>
</dbReference>
<dbReference type="InterPro" id="IPR039683">
    <property type="entry name" value="Lsm12-like"/>
</dbReference>
<protein>
    <submittedName>
        <fullName evidence="4">Uncharacterized protein</fullName>
    </submittedName>
</protein>
<dbReference type="InParanoid" id="B3M577"/>
<gene>
    <name evidence="4" type="primary">Dana\GF23854</name>
    <name evidence="4" type="synonym">dana_GLEANR_8622</name>
    <name evidence="4" type="ORF">GF23854</name>
</gene>
<dbReference type="HOGENOM" id="CLU_073383_2_0_1"/>
<proteinExistence type="inferred from homology"/>
<dbReference type="EMBL" id="CH902618">
    <property type="protein sequence ID" value="EDV40582.1"/>
    <property type="molecule type" value="Genomic_DNA"/>
</dbReference>
<dbReference type="PhylomeDB" id="B3M577"/>
<dbReference type="PROSITE" id="PS52001">
    <property type="entry name" value="AD"/>
    <property type="match status" value="1"/>
</dbReference>
<dbReference type="Proteomes" id="UP000007801">
    <property type="component" value="Unassembled WGS sequence"/>
</dbReference>
<sequence length="187" mass="20974">MSSLAPCFSVGSLVRCKTCFGDNISGEVVAFDLGIKMLILKCPASKGGGDEQRIFNQTIVNLSLCKDIEIVNELMSKEKVTLPEPLNLHLIQERMRLAMENRSILCRSYDPKATPLAQALFRKMAKQFGDARVIWVDRNDNAAIQVMRQVTIAAPYRAENISCSSKPVPKLVLWIRQIVDNLHNNKK</sequence>
<feature type="domain" description="AD" evidence="2">
    <location>
        <begin position="84"/>
        <end position="187"/>
    </location>
</feature>
<reference evidence="4 5" key="1">
    <citation type="journal article" date="2007" name="Nature">
        <title>Evolution of genes and genomes on the Drosophila phylogeny.</title>
        <authorList>
            <consortium name="Drosophila 12 Genomes Consortium"/>
            <person name="Clark A.G."/>
            <person name="Eisen M.B."/>
            <person name="Smith D.R."/>
            <person name="Bergman C.M."/>
            <person name="Oliver B."/>
            <person name="Markow T.A."/>
            <person name="Kaufman T.C."/>
            <person name="Kellis M."/>
            <person name="Gelbart W."/>
            <person name="Iyer V.N."/>
            <person name="Pollard D.A."/>
            <person name="Sackton T.B."/>
            <person name="Larracuente A.M."/>
            <person name="Singh N.D."/>
            <person name="Abad J.P."/>
            <person name="Abt D.N."/>
            <person name="Adryan B."/>
            <person name="Aguade M."/>
            <person name="Akashi H."/>
            <person name="Anderson W.W."/>
            <person name="Aquadro C.F."/>
            <person name="Ardell D.H."/>
            <person name="Arguello R."/>
            <person name="Artieri C.G."/>
            <person name="Barbash D.A."/>
            <person name="Barker D."/>
            <person name="Barsanti P."/>
            <person name="Batterham P."/>
            <person name="Batzoglou S."/>
            <person name="Begun D."/>
            <person name="Bhutkar A."/>
            <person name="Blanco E."/>
            <person name="Bosak S.A."/>
            <person name="Bradley R.K."/>
            <person name="Brand A.D."/>
            <person name="Brent M.R."/>
            <person name="Brooks A.N."/>
            <person name="Brown R.H."/>
            <person name="Butlin R.K."/>
            <person name="Caggese C."/>
            <person name="Calvi B.R."/>
            <person name="Bernardo de Carvalho A."/>
            <person name="Caspi A."/>
            <person name="Castrezana S."/>
            <person name="Celniker S.E."/>
            <person name="Chang J.L."/>
            <person name="Chapple C."/>
            <person name="Chatterji S."/>
            <person name="Chinwalla A."/>
            <person name="Civetta A."/>
            <person name="Clifton S.W."/>
            <person name="Comeron J.M."/>
            <person name="Costello J.C."/>
            <person name="Coyne J.A."/>
            <person name="Daub J."/>
            <person name="David R.G."/>
            <person name="Delcher A.L."/>
            <person name="Delehaunty K."/>
            <person name="Do C.B."/>
            <person name="Ebling H."/>
            <person name="Edwards K."/>
            <person name="Eickbush T."/>
            <person name="Evans J.D."/>
            <person name="Filipski A."/>
            <person name="Findeiss S."/>
            <person name="Freyhult E."/>
            <person name="Fulton L."/>
            <person name="Fulton R."/>
            <person name="Garcia A.C."/>
            <person name="Gardiner A."/>
            <person name="Garfield D.A."/>
            <person name="Garvin B.E."/>
            <person name="Gibson G."/>
            <person name="Gilbert D."/>
            <person name="Gnerre S."/>
            <person name="Godfrey J."/>
            <person name="Good R."/>
            <person name="Gotea V."/>
            <person name="Gravely B."/>
            <person name="Greenberg A.J."/>
            <person name="Griffiths-Jones S."/>
            <person name="Gross S."/>
            <person name="Guigo R."/>
            <person name="Gustafson E.A."/>
            <person name="Haerty W."/>
            <person name="Hahn M.W."/>
            <person name="Halligan D.L."/>
            <person name="Halpern A.L."/>
            <person name="Halter G.M."/>
            <person name="Han M.V."/>
            <person name="Heger A."/>
            <person name="Hillier L."/>
            <person name="Hinrichs A.S."/>
            <person name="Holmes I."/>
            <person name="Hoskins R.A."/>
            <person name="Hubisz M.J."/>
            <person name="Hultmark D."/>
            <person name="Huntley M.A."/>
            <person name="Jaffe D.B."/>
            <person name="Jagadeeshan S."/>
            <person name="Jeck W.R."/>
            <person name="Johnson J."/>
            <person name="Jones C.D."/>
            <person name="Jordan W.C."/>
            <person name="Karpen G.H."/>
            <person name="Kataoka E."/>
            <person name="Keightley P.D."/>
            <person name="Kheradpour P."/>
            <person name="Kirkness E.F."/>
            <person name="Koerich L.B."/>
            <person name="Kristiansen K."/>
            <person name="Kudrna D."/>
            <person name="Kulathinal R.J."/>
            <person name="Kumar S."/>
            <person name="Kwok R."/>
            <person name="Lander E."/>
            <person name="Langley C.H."/>
            <person name="Lapoint R."/>
            <person name="Lazzaro B.P."/>
            <person name="Lee S.J."/>
            <person name="Levesque L."/>
            <person name="Li R."/>
            <person name="Lin C.F."/>
            <person name="Lin M.F."/>
            <person name="Lindblad-Toh K."/>
            <person name="Llopart A."/>
            <person name="Long M."/>
            <person name="Low L."/>
            <person name="Lozovsky E."/>
            <person name="Lu J."/>
            <person name="Luo M."/>
            <person name="Machado C.A."/>
            <person name="Makalowski W."/>
            <person name="Marzo M."/>
            <person name="Matsuda M."/>
            <person name="Matzkin L."/>
            <person name="McAllister B."/>
            <person name="McBride C.S."/>
            <person name="McKernan B."/>
            <person name="McKernan K."/>
            <person name="Mendez-Lago M."/>
            <person name="Minx P."/>
            <person name="Mollenhauer M.U."/>
            <person name="Montooth K."/>
            <person name="Mount S.M."/>
            <person name="Mu X."/>
            <person name="Myers E."/>
            <person name="Negre B."/>
            <person name="Newfeld S."/>
            <person name="Nielsen R."/>
            <person name="Noor M.A."/>
            <person name="O'Grady P."/>
            <person name="Pachter L."/>
            <person name="Papaceit M."/>
            <person name="Parisi M.J."/>
            <person name="Parisi M."/>
            <person name="Parts L."/>
            <person name="Pedersen J.S."/>
            <person name="Pesole G."/>
            <person name="Phillippy A.M."/>
            <person name="Ponting C.P."/>
            <person name="Pop M."/>
            <person name="Porcelli D."/>
            <person name="Powell J.R."/>
            <person name="Prohaska S."/>
            <person name="Pruitt K."/>
            <person name="Puig M."/>
            <person name="Quesneville H."/>
            <person name="Ram K.R."/>
            <person name="Rand D."/>
            <person name="Rasmussen M.D."/>
            <person name="Reed L.K."/>
            <person name="Reenan R."/>
            <person name="Reily A."/>
            <person name="Remington K.A."/>
            <person name="Rieger T.T."/>
            <person name="Ritchie M.G."/>
            <person name="Robin C."/>
            <person name="Rogers Y.H."/>
            <person name="Rohde C."/>
            <person name="Rozas J."/>
            <person name="Rubenfield M.J."/>
            <person name="Ruiz A."/>
            <person name="Russo S."/>
            <person name="Salzberg S.L."/>
            <person name="Sanchez-Gracia A."/>
            <person name="Saranga D.J."/>
            <person name="Sato H."/>
            <person name="Schaeffer S.W."/>
            <person name="Schatz M.C."/>
            <person name="Schlenke T."/>
            <person name="Schwartz R."/>
            <person name="Segarra C."/>
            <person name="Singh R.S."/>
            <person name="Sirot L."/>
            <person name="Sirota M."/>
            <person name="Sisneros N.B."/>
            <person name="Smith C.D."/>
            <person name="Smith T.F."/>
            <person name="Spieth J."/>
            <person name="Stage D.E."/>
            <person name="Stark A."/>
            <person name="Stephan W."/>
            <person name="Strausberg R.L."/>
            <person name="Strempel S."/>
            <person name="Sturgill D."/>
            <person name="Sutton G."/>
            <person name="Sutton G.G."/>
            <person name="Tao W."/>
            <person name="Teichmann S."/>
            <person name="Tobari Y.N."/>
            <person name="Tomimura Y."/>
            <person name="Tsolas J.M."/>
            <person name="Valente V.L."/>
            <person name="Venter E."/>
            <person name="Venter J.C."/>
            <person name="Vicario S."/>
            <person name="Vieira F.G."/>
            <person name="Vilella A.J."/>
            <person name="Villasante A."/>
            <person name="Walenz B."/>
            <person name="Wang J."/>
            <person name="Wasserman M."/>
            <person name="Watts T."/>
            <person name="Wilson D."/>
            <person name="Wilson R.K."/>
            <person name="Wing R.A."/>
            <person name="Wolfner M.F."/>
            <person name="Wong A."/>
            <person name="Wong G.K."/>
            <person name="Wu C.I."/>
            <person name="Wu G."/>
            <person name="Yamamoto D."/>
            <person name="Yang H.P."/>
            <person name="Yang S.P."/>
            <person name="Yorke J.A."/>
            <person name="Yoshida K."/>
            <person name="Zdobnov E."/>
            <person name="Zhang P."/>
            <person name="Zhang Y."/>
            <person name="Zimin A.V."/>
            <person name="Baldwin J."/>
            <person name="Abdouelleil A."/>
            <person name="Abdulkadir J."/>
            <person name="Abebe A."/>
            <person name="Abera B."/>
            <person name="Abreu J."/>
            <person name="Acer S.C."/>
            <person name="Aftuck L."/>
            <person name="Alexander A."/>
            <person name="An P."/>
            <person name="Anderson E."/>
            <person name="Anderson S."/>
            <person name="Arachi H."/>
            <person name="Azer M."/>
            <person name="Bachantsang P."/>
            <person name="Barry A."/>
            <person name="Bayul T."/>
            <person name="Berlin A."/>
            <person name="Bessette D."/>
            <person name="Bloom T."/>
            <person name="Blye J."/>
            <person name="Boguslavskiy L."/>
            <person name="Bonnet C."/>
            <person name="Boukhgalter B."/>
            <person name="Bourzgui I."/>
            <person name="Brown A."/>
            <person name="Cahill P."/>
            <person name="Channer S."/>
            <person name="Cheshatsang Y."/>
            <person name="Chuda L."/>
            <person name="Citroen M."/>
            <person name="Collymore A."/>
            <person name="Cooke P."/>
            <person name="Costello M."/>
            <person name="D'Aco K."/>
            <person name="Daza R."/>
            <person name="De Haan G."/>
            <person name="DeGray S."/>
            <person name="DeMaso C."/>
            <person name="Dhargay N."/>
            <person name="Dooley K."/>
            <person name="Dooley E."/>
            <person name="Doricent M."/>
            <person name="Dorje P."/>
            <person name="Dorjee K."/>
            <person name="Dupes A."/>
            <person name="Elong R."/>
            <person name="Falk J."/>
            <person name="Farina A."/>
            <person name="Faro S."/>
            <person name="Ferguson D."/>
            <person name="Fisher S."/>
            <person name="Foley C.D."/>
            <person name="Franke A."/>
            <person name="Friedrich D."/>
            <person name="Gadbois L."/>
            <person name="Gearin G."/>
            <person name="Gearin C.R."/>
            <person name="Giannoukos G."/>
            <person name="Goode T."/>
            <person name="Graham J."/>
            <person name="Grandbois E."/>
            <person name="Grewal S."/>
            <person name="Gyaltsen K."/>
            <person name="Hafez N."/>
            <person name="Hagos B."/>
            <person name="Hall J."/>
            <person name="Henson C."/>
            <person name="Hollinger A."/>
            <person name="Honan T."/>
            <person name="Huard M.D."/>
            <person name="Hughes L."/>
            <person name="Hurhula B."/>
            <person name="Husby M.E."/>
            <person name="Kamat A."/>
            <person name="Kanga B."/>
            <person name="Kashin S."/>
            <person name="Khazanovich D."/>
            <person name="Kisner P."/>
            <person name="Lance K."/>
            <person name="Lara M."/>
            <person name="Lee W."/>
            <person name="Lennon N."/>
            <person name="Letendre F."/>
            <person name="LeVine R."/>
            <person name="Lipovsky A."/>
            <person name="Liu X."/>
            <person name="Liu J."/>
            <person name="Liu S."/>
            <person name="Lokyitsang T."/>
            <person name="Lokyitsang Y."/>
            <person name="Lubonja R."/>
            <person name="Lui A."/>
            <person name="MacDonald P."/>
            <person name="Magnisalis V."/>
            <person name="Maru K."/>
            <person name="Matthews C."/>
            <person name="McCusker W."/>
            <person name="McDonough S."/>
            <person name="Mehta T."/>
            <person name="Meldrim J."/>
            <person name="Meneus L."/>
            <person name="Mihai O."/>
            <person name="Mihalev A."/>
            <person name="Mihova T."/>
            <person name="Mittelman R."/>
            <person name="Mlenga V."/>
            <person name="Montmayeur A."/>
            <person name="Mulrain L."/>
            <person name="Navidi A."/>
            <person name="Naylor J."/>
            <person name="Negash T."/>
            <person name="Nguyen T."/>
            <person name="Nguyen N."/>
            <person name="Nicol R."/>
            <person name="Norbu C."/>
            <person name="Norbu N."/>
            <person name="Novod N."/>
            <person name="O'Neill B."/>
            <person name="Osman S."/>
            <person name="Markiewicz E."/>
            <person name="Oyono O.L."/>
            <person name="Patti C."/>
            <person name="Phunkhang P."/>
            <person name="Pierre F."/>
            <person name="Priest M."/>
            <person name="Raghuraman S."/>
            <person name="Rege F."/>
            <person name="Reyes R."/>
            <person name="Rise C."/>
            <person name="Rogov P."/>
            <person name="Ross K."/>
            <person name="Ryan E."/>
            <person name="Settipalli S."/>
            <person name="Shea T."/>
            <person name="Sherpa N."/>
            <person name="Shi L."/>
            <person name="Shih D."/>
            <person name="Sparrow T."/>
            <person name="Spaulding J."/>
            <person name="Stalker J."/>
            <person name="Stange-Thomann N."/>
            <person name="Stavropoulos S."/>
            <person name="Stone C."/>
            <person name="Strader C."/>
            <person name="Tesfaye S."/>
            <person name="Thomson T."/>
            <person name="Thoulutsang Y."/>
            <person name="Thoulutsang D."/>
            <person name="Topham K."/>
            <person name="Topping I."/>
            <person name="Tsamla T."/>
            <person name="Vassiliev H."/>
            <person name="Vo A."/>
            <person name="Wangchuk T."/>
            <person name="Wangdi T."/>
            <person name="Weiand M."/>
            <person name="Wilkinson J."/>
            <person name="Wilson A."/>
            <person name="Yadav S."/>
            <person name="Young G."/>
            <person name="Yu Q."/>
            <person name="Zembek L."/>
            <person name="Zhong D."/>
            <person name="Zimmer A."/>
            <person name="Zwirko Z."/>
            <person name="Jaffe D.B."/>
            <person name="Alvarez P."/>
            <person name="Brockman W."/>
            <person name="Butler J."/>
            <person name="Chin C."/>
            <person name="Gnerre S."/>
            <person name="Grabherr M."/>
            <person name="Kleber M."/>
            <person name="Mauceli E."/>
            <person name="MacCallum I."/>
        </authorList>
    </citation>
    <scope>NUCLEOTIDE SEQUENCE [LARGE SCALE GENOMIC DNA]</scope>
    <source>
        <strain evidence="5">Tucson 14024-0371.13</strain>
    </source>
</reference>
<dbReference type="Pfam" id="PF09793">
    <property type="entry name" value="AD"/>
    <property type="match status" value="1"/>
</dbReference>
<organism evidence="4 5">
    <name type="scientific">Drosophila ananassae</name>
    <name type="common">Fruit fly</name>
    <dbReference type="NCBI Taxonomy" id="7217"/>
    <lineage>
        <taxon>Eukaryota</taxon>
        <taxon>Metazoa</taxon>
        <taxon>Ecdysozoa</taxon>
        <taxon>Arthropoda</taxon>
        <taxon>Hexapoda</taxon>
        <taxon>Insecta</taxon>
        <taxon>Pterygota</taxon>
        <taxon>Neoptera</taxon>
        <taxon>Endopterygota</taxon>
        <taxon>Diptera</taxon>
        <taxon>Brachycera</taxon>
        <taxon>Muscomorpha</taxon>
        <taxon>Ephydroidea</taxon>
        <taxon>Drosophilidae</taxon>
        <taxon>Drosophila</taxon>
        <taxon>Sophophora</taxon>
    </lineage>
</organism>
<dbReference type="InterPro" id="IPR019181">
    <property type="entry name" value="LSM12_ABD"/>
</dbReference>
<dbReference type="OrthoDB" id="1057137at2759"/>
<dbReference type="KEGG" id="dan:6506491"/>
<dbReference type="AlphaFoldDB" id="B3M577"/>
<dbReference type="GeneID" id="6506491"/>
<name>B3M577_DROAN</name>
<dbReference type="GO" id="GO:0003723">
    <property type="term" value="F:RNA binding"/>
    <property type="evidence" value="ECO:0007669"/>
    <property type="project" value="InterPro"/>
</dbReference>